<organism evidence="2 3">
    <name type="scientific">Caulochytrium protostelioides</name>
    <dbReference type="NCBI Taxonomy" id="1555241"/>
    <lineage>
        <taxon>Eukaryota</taxon>
        <taxon>Fungi</taxon>
        <taxon>Fungi incertae sedis</taxon>
        <taxon>Chytridiomycota</taxon>
        <taxon>Chytridiomycota incertae sedis</taxon>
        <taxon>Chytridiomycetes</taxon>
        <taxon>Caulochytriales</taxon>
        <taxon>Caulochytriaceae</taxon>
        <taxon>Caulochytrium</taxon>
    </lineage>
</organism>
<evidence type="ECO:0000256" key="1">
    <source>
        <dbReference type="SAM" id="MobiDB-lite"/>
    </source>
</evidence>
<feature type="compositionally biased region" description="Low complexity" evidence="1">
    <location>
        <begin position="1"/>
        <end position="16"/>
    </location>
</feature>
<name>A0A4P9WR07_9FUNG</name>
<evidence type="ECO:0000313" key="2">
    <source>
        <dbReference type="EMBL" id="RKO95621.1"/>
    </source>
</evidence>
<accession>A0A4P9WR07</accession>
<gene>
    <name evidence="2" type="ORF">CAUPRSCDRAFT_12679</name>
</gene>
<dbReference type="EMBL" id="ML011258">
    <property type="protein sequence ID" value="RKO95621.1"/>
    <property type="molecule type" value="Genomic_DNA"/>
</dbReference>
<dbReference type="Gene3D" id="3.40.50.300">
    <property type="entry name" value="P-loop containing nucleotide triphosphate hydrolases"/>
    <property type="match status" value="1"/>
</dbReference>
<dbReference type="Proteomes" id="UP000268535">
    <property type="component" value="Unassembled WGS sequence"/>
</dbReference>
<feature type="non-terminal residue" evidence="2">
    <location>
        <position position="1"/>
    </location>
</feature>
<proteinExistence type="predicted"/>
<protein>
    <recommendedName>
        <fullName evidence="4">P-loop containing nucleoside triphosphate hydrolase protein</fullName>
    </recommendedName>
</protein>
<reference evidence="3" key="1">
    <citation type="journal article" date="2018" name="Nat. Microbiol.">
        <title>Leveraging single-cell genomics to expand the fungal tree of life.</title>
        <authorList>
            <person name="Ahrendt S.R."/>
            <person name="Quandt C.A."/>
            <person name="Ciobanu D."/>
            <person name="Clum A."/>
            <person name="Salamov A."/>
            <person name="Andreopoulos B."/>
            <person name="Cheng J.F."/>
            <person name="Woyke T."/>
            <person name="Pelin A."/>
            <person name="Henrissat B."/>
            <person name="Reynolds N.K."/>
            <person name="Benny G.L."/>
            <person name="Smith M.E."/>
            <person name="James T.Y."/>
            <person name="Grigoriev I.V."/>
        </authorList>
    </citation>
    <scope>NUCLEOTIDE SEQUENCE [LARGE SCALE GENOMIC DNA]</scope>
    <source>
        <strain evidence="3">ATCC 52028</strain>
    </source>
</reference>
<dbReference type="InterPro" id="IPR027417">
    <property type="entry name" value="P-loop_NTPase"/>
</dbReference>
<evidence type="ECO:0000313" key="3">
    <source>
        <dbReference type="Proteomes" id="UP000268535"/>
    </source>
</evidence>
<evidence type="ECO:0008006" key="4">
    <source>
        <dbReference type="Google" id="ProtNLM"/>
    </source>
</evidence>
<dbReference type="SUPFAM" id="SSF52540">
    <property type="entry name" value="P-loop containing nucleoside triphosphate hydrolases"/>
    <property type="match status" value="1"/>
</dbReference>
<feature type="region of interest" description="Disordered" evidence="1">
    <location>
        <begin position="1"/>
        <end position="31"/>
    </location>
</feature>
<dbReference type="AlphaFoldDB" id="A0A4P9WR07"/>
<sequence>REFGAADAVGAPARAGTRPADPAAGSKLAPAHPPRVATPGALLDAFQWVIVDGFLIYDDPAVYEQLDVCLFLHASQRTLAERRAARTGYVTTEGFWQDPPGYFEHVVWPNYLQYNRRAIAQLETEAKGAAGGAAADAVLTDVSTDGDAIPNLIGIASDQMGVYDMPWLETARPGRVVLT</sequence>